<feature type="region of interest" description="Disordered" evidence="1">
    <location>
        <begin position="199"/>
        <end position="220"/>
    </location>
</feature>
<dbReference type="EMBL" id="CZQE01000037">
    <property type="protein sequence ID" value="CUS43337.1"/>
    <property type="molecule type" value="Genomic_DNA"/>
</dbReference>
<dbReference type="GO" id="GO:0008198">
    <property type="term" value="F:ferrous iron binding"/>
    <property type="evidence" value="ECO:0007669"/>
    <property type="project" value="InterPro"/>
</dbReference>
<feature type="compositionally biased region" description="Basic and acidic residues" evidence="1">
    <location>
        <begin position="208"/>
        <end position="220"/>
    </location>
</feature>
<dbReference type="Pfam" id="PF02900">
    <property type="entry name" value="LigB"/>
    <property type="match status" value="1"/>
</dbReference>
<evidence type="ECO:0000313" key="3">
    <source>
        <dbReference type="EMBL" id="CUS43337.1"/>
    </source>
</evidence>
<proteinExistence type="predicted"/>
<keyword evidence="3" id="KW-0560">Oxidoreductase</keyword>
<organism evidence="3">
    <name type="scientific">hydrothermal vent metagenome</name>
    <dbReference type="NCBI Taxonomy" id="652676"/>
    <lineage>
        <taxon>unclassified sequences</taxon>
        <taxon>metagenomes</taxon>
        <taxon>ecological metagenomes</taxon>
    </lineage>
</organism>
<dbReference type="GO" id="GO:0047070">
    <property type="term" value="F:3-carboxyethylcatechol 2,3-dioxygenase activity"/>
    <property type="evidence" value="ECO:0007669"/>
    <property type="project" value="UniProtKB-EC"/>
</dbReference>
<keyword evidence="3" id="KW-0223">Dioxygenase</keyword>
<dbReference type="Gene3D" id="3.40.830.10">
    <property type="entry name" value="LigB-like"/>
    <property type="match status" value="1"/>
</dbReference>
<dbReference type="SUPFAM" id="SSF53213">
    <property type="entry name" value="LigB-like"/>
    <property type="match status" value="1"/>
</dbReference>
<dbReference type="InterPro" id="IPR004183">
    <property type="entry name" value="Xdiol_dOase_suB"/>
</dbReference>
<dbReference type="EC" id="1.13.11.16" evidence="3"/>
<dbReference type="AlphaFoldDB" id="A0A160TI23"/>
<protein>
    <submittedName>
        <fullName evidence="3">3-carboxyethylcatechol 2,3-dioxygenase</fullName>
        <ecNumber evidence="3">1.13.11.16</ecNumber>
    </submittedName>
</protein>
<evidence type="ECO:0000259" key="2">
    <source>
        <dbReference type="Pfam" id="PF02900"/>
    </source>
</evidence>
<gene>
    <name evidence="3" type="ORF">MGWOODY_Smn29</name>
</gene>
<sequence>MPLKLACASHSPLMRDGPCSDEVRSGVSRGFAALAAAIRDFDPHYVIQFSPDHFSGFFYELMPAFCVGTKADAIGDWDTTAGPLDVPHDEAVALSRHLLRADFDVAQSHHMRLDHGFVQIWESLFGTATGLPIIPIFINCAAPPLPSFRRARQLGEAVGRFALQSGKRVLLATSGGLSHDPPIPSFWKSPPEVASRLLDPQNPTAGERAAREERTKVAGREAHAGGGAILPVSGKWDRGFLDRLSAGLTGEFDDLHPRGYDRGRRSGRPWSAVLDGRDGSLGHRGTDRIPAAFL</sequence>
<name>A0A160TI23_9ZZZZ</name>
<reference evidence="3" key="1">
    <citation type="submission" date="2015-10" db="EMBL/GenBank/DDBJ databases">
        <authorList>
            <person name="Gilbert D.G."/>
        </authorList>
    </citation>
    <scope>NUCLEOTIDE SEQUENCE</scope>
</reference>
<feature type="domain" description="Extradiol ring-cleavage dioxygenase class III enzyme subunit B" evidence="2">
    <location>
        <begin position="5"/>
        <end position="263"/>
    </location>
</feature>
<evidence type="ECO:0000256" key="1">
    <source>
        <dbReference type="SAM" id="MobiDB-lite"/>
    </source>
</evidence>
<accession>A0A160TI23</accession>